<dbReference type="InterPro" id="IPR006669">
    <property type="entry name" value="MgtE_transporter"/>
</dbReference>
<proteinExistence type="inferred from homology"/>
<feature type="domain" description="CBS" evidence="10">
    <location>
        <begin position="204"/>
        <end position="260"/>
    </location>
</feature>
<dbReference type="Pfam" id="PF01769">
    <property type="entry name" value="MgtE"/>
    <property type="match status" value="1"/>
</dbReference>
<keyword evidence="5 9" id="KW-0460">Magnesium</keyword>
<dbReference type="SUPFAM" id="SSF158791">
    <property type="entry name" value="MgtE N-terminal domain-like"/>
    <property type="match status" value="1"/>
</dbReference>
<evidence type="ECO:0000313" key="12">
    <source>
        <dbReference type="Proteomes" id="UP000683507"/>
    </source>
</evidence>
<keyword evidence="9" id="KW-0479">Metal-binding</keyword>
<evidence type="ECO:0000259" key="10">
    <source>
        <dbReference type="PROSITE" id="PS51371"/>
    </source>
</evidence>
<protein>
    <recommendedName>
        <fullName evidence="9">Magnesium transporter MgtE</fullName>
    </recommendedName>
</protein>
<feature type="transmembrane region" description="Helical" evidence="9">
    <location>
        <begin position="360"/>
        <end position="381"/>
    </location>
</feature>
<evidence type="ECO:0000256" key="1">
    <source>
        <dbReference type="ARBA" id="ARBA00004141"/>
    </source>
</evidence>
<feature type="transmembrane region" description="Helical" evidence="9">
    <location>
        <begin position="286"/>
        <end position="306"/>
    </location>
</feature>
<keyword evidence="9" id="KW-1003">Cell membrane</keyword>
<feature type="transmembrane region" description="Helical" evidence="9">
    <location>
        <begin position="393"/>
        <end position="413"/>
    </location>
</feature>
<dbReference type="SMART" id="SM00924">
    <property type="entry name" value="MgtE_N"/>
    <property type="match status" value="1"/>
</dbReference>
<dbReference type="GO" id="GO:0015095">
    <property type="term" value="F:magnesium ion transmembrane transporter activity"/>
    <property type="evidence" value="ECO:0007669"/>
    <property type="project" value="UniProtKB-UniRule"/>
</dbReference>
<dbReference type="CDD" id="cd04606">
    <property type="entry name" value="CBS_pair_Mg_transporter"/>
    <property type="match status" value="1"/>
</dbReference>
<dbReference type="InterPro" id="IPR000644">
    <property type="entry name" value="CBS_dom"/>
</dbReference>
<evidence type="ECO:0000256" key="3">
    <source>
        <dbReference type="ARBA" id="ARBA00022448"/>
    </source>
</evidence>
<dbReference type="NCBIfam" id="TIGR00400">
    <property type="entry name" value="mgtE"/>
    <property type="match status" value="1"/>
</dbReference>
<evidence type="ECO:0000256" key="9">
    <source>
        <dbReference type="RuleBase" id="RU362011"/>
    </source>
</evidence>
<evidence type="ECO:0000256" key="5">
    <source>
        <dbReference type="ARBA" id="ARBA00022842"/>
    </source>
</evidence>
<dbReference type="RefSeq" id="WP_258543425.1">
    <property type="nucleotide sequence ID" value="NZ_OU015584.1"/>
</dbReference>
<dbReference type="InterPro" id="IPR006668">
    <property type="entry name" value="Mg_transptr_MgtE_intracell_dom"/>
</dbReference>
<dbReference type="InterPro" id="IPR006667">
    <property type="entry name" value="SLC41_membr_dom"/>
</dbReference>
<dbReference type="KEGG" id="ptan:CRYO30217_03238"/>
<keyword evidence="6 9" id="KW-1133">Transmembrane helix</keyword>
<gene>
    <name evidence="11" type="ORF">CRYO30217_03238</name>
</gene>
<dbReference type="GO" id="GO:0046872">
    <property type="term" value="F:metal ion binding"/>
    <property type="evidence" value="ECO:0007669"/>
    <property type="project" value="UniProtKB-KW"/>
</dbReference>
<dbReference type="Gene3D" id="1.25.60.10">
    <property type="entry name" value="MgtE N-terminal domain-like"/>
    <property type="match status" value="1"/>
</dbReference>
<dbReference type="Pfam" id="PF03448">
    <property type="entry name" value="MgtE_N"/>
    <property type="match status" value="1"/>
</dbReference>
<name>A0A916JQ67_9FLAO</name>
<keyword evidence="7 9" id="KW-0472">Membrane</keyword>
<comment type="subcellular location">
    <subcellularLocation>
        <location evidence="9">Cell membrane</location>
        <topology evidence="9">Multi-pass membrane protein</topology>
    </subcellularLocation>
    <subcellularLocation>
        <location evidence="1">Membrane</location>
        <topology evidence="1">Multi-pass membrane protein</topology>
    </subcellularLocation>
</comment>
<comment type="similarity">
    <text evidence="2 9">Belongs to the SLC41A transporter family.</text>
</comment>
<dbReference type="PANTHER" id="PTHR43773:SF1">
    <property type="entry name" value="MAGNESIUM TRANSPORTER MGTE"/>
    <property type="match status" value="1"/>
</dbReference>
<keyword evidence="3 9" id="KW-0813">Transport</keyword>
<dbReference type="GO" id="GO:0005886">
    <property type="term" value="C:plasma membrane"/>
    <property type="evidence" value="ECO:0007669"/>
    <property type="project" value="UniProtKB-SubCell"/>
</dbReference>
<evidence type="ECO:0000256" key="6">
    <source>
        <dbReference type="ARBA" id="ARBA00022989"/>
    </source>
</evidence>
<sequence length="448" mass="50086">MKFELTKELLTRIEDAVDAQDTQFFQDEVCPLHSADIAEIIDEVNLEQAQFIYRQLDKERAAEVLVELEEDVRDEFLKSLSDDEIAFQVERMDSDDAADFIQDLPEDRKDEILSNLEDVEHSSDIASLLSYDEDTAGGLMAKEFICANINWTVGEALANLREQAQEINYVYTIYTVDDHNRLMGTLSLKTFLYSDNDTKIKDLYADDPISVNAATDDREVARIMEKYDLVAIPVVNHSNVLIGRITIDDVVDVIKEDAERERQLATGVSEKIESRDSIWVITRARLPWLLIGMMGGVFGALVIGRFEGQLDRFPELAFFIPLIAAMGGNIGVQSSSLIVQGLANNTLKFDSTLQKILKEVGVALVNGAVLSSLIFIYNFAFGENYSLCFTVSVALFAVIILAGILGSLVPLLLHRYKIDPALATGPFITTLNDILGLLLYFMIGYAFY</sequence>
<dbReference type="SUPFAM" id="SSF54631">
    <property type="entry name" value="CBS-domain pair"/>
    <property type="match status" value="1"/>
</dbReference>
<comment type="function">
    <text evidence="9">Acts as a magnesium transporter.</text>
</comment>
<evidence type="ECO:0000256" key="7">
    <source>
        <dbReference type="ARBA" id="ARBA00023136"/>
    </source>
</evidence>
<dbReference type="PROSITE" id="PS51371">
    <property type="entry name" value="CBS"/>
    <property type="match status" value="1"/>
</dbReference>
<dbReference type="InterPro" id="IPR036739">
    <property type="entry name" value="SLC41_membr_dom_sf"/>
</dbReference>
<evidence type="ECO:0000256" key="8">
    <source>
        <dbReference type="PROSITE-ProRule" id="PRU00703"/>
    </source>
</evidence>
<dbReference type="AlphaFoldDB" id="A0A916JQ67"/>
<feature type="transmembrane region" description="Helical" evidence="9">
    <location>
        <begin position="425"/>
        <end position="447"/>
    </location>
</feature>
<comment type="subunit">
    <text evidence="9">Homodimer.</text>
</comment>
<organism evidence="11 12">
    <name type="scientific">Parvicella tangerina</name>
    <dbReference type="NCBI Taxonomy" id="2829795"/>
    <lineage>
        <taxon>Bacteria</taxon>
        <taxon>Pseudomonadati</taxon>
        <taxon>Bacteroidota</taxon>
        <taxon>Flavobacteriia</taxon>
        <taxon>Flavobacteriales</taxon>
        <taxon>Parvicellaceae</taxon>
        <taxon>Parvicella</taxon>
    </lineage>
</organism>
<dbReference type="PANTHER" id="PTHR43773">
    <property type="entry name" value="MAGNESIUM TRANSPORTER MGTE"/>
    <property type="match status" value="1"/>
</dbReference>
<accession>A0A916JQ67</accession>
<keyword evidence="12" id="KW-1185">Reference proteome</keyword>
<dbReference type="EMBL" id="OU015584">
    <property type="protein sequence ID" value="CAG5086682.1"/>
    <property type="molecule type" value="Genomic_DNA"/>
</dbReference>
<dbReference type="Gene3D" id="1.10.357.20">
    <property type="entry name" value="SLC41 divalent cation transporters, integral membrane domain"/>
    <property type="match status" value="1"/>
</dbReference>
<evidence type="ECO:0000256" key="2">
    <source>
        <dbReference type="ARBA" id="ARBA00009749"/>
    </source>
</evidence>
<reference evidence="11" key="1">
    <citation type="submission" date="2021-04" db="EMBL/GenBank/DDBJ databases">
        <authorList>
            <person name="Rodrigo-Torres L."/>
            <person name="Arahal R. D."/>
            <person name="Lucena T."/>
        </authorList>
    </citation>
    <scope>NUCLEOTIDE SEQUENCE</scope>
    <source>
        <strain evidence="11">AS29M-1</strain>
    </source>
</reference>
<evidence type="ECO:0000313" key="11">
    <source>
        <dbReference type="EMBL" id="CAG5086682.1"/>
    </source>
</evidence>
<keyword evidence="8" id="KW-0129">CBS domain</keyword>
<dbReference type="InterPro" id="IPR038076">
    <property type="entry name" value="MgtE_N_sf"/>
</dbReference>
<dbReference type="SUPFAM" id="SSF161093">
    <property type="entry name" value="MgtE membrane domain-like"/>
    <property type="match status" value="1"/>
</dbReference>
<dbReference type="Gene3D" id="3.10.580.10">
    <property type="entry name" value="CBS-domain"/>
    <property type="match status" value="1"/>
</dbReference>
<dbReference type="SMART" id="SM00116">
    <property type="entry name" value="CBS"/>
    <property type="match status" value="1"/>
</dbReference>
<feature type="transmembrane region" description="Helical" evidence="9">
    <location>
        <begin position="318"/>
        <end position="339"/>
    </location>
</feature>
<dbReference type="Pfam" id="PF00571">
    <property type="entry name" value="CBS"/>
    <property type="match status" value="2"/>
</dbReference>
<keyword evidence="4 9" id="KW-0812">Transmembrane</keyword>
<dbReference type="InterPro" id="IPR046342">
    <property type="entry name" value="CBS_dom_sf"/>
</dbReference>
<evidence type="ECO:0000256" key="4">
    <source>
        <dbReference type="ARBA" id="ARBA00022692"/>
    </source>
</evidence>
<dbReference type="Proteomes" id="UP000683507">
    <property type="component" value="Chromosome"/>
</dbReference>